<keyword evidence="3" id="KW-0732">Signal</keyword>
<dbReference type="EMBL" id="QGLF01000001">
    <property type="protein sequence ID" value="PWR23170.1"/>
    <property type="molecule type" value="Genomic_DNA"/>
</dbReference>
<dbReference type="Pfam" id="PF14870">
    <property type="entry name" value="PSII_BNR"/>
    <property type="match status" value="2"/>
</dbReference>
<dbReference type="AlphaFoldDB" id="A0A317EAJ1"/>
<keyword evidence="2" id="KW-0604">Photosystem II</keyword>
<keyword evidence="6" id="KW-1185">Reference proteome</keyword>
<dbReference type="InterPro" id="IPR036278">
    <property type="entry name" value="Sialidase_sf"/>
</dbReference>
<dbReference type="Gene3D" id="2.130.10.10">
    <property type="entry name" value="YVTN repeat-like/Quinoprotein amine dehydrogenase"/>
    <property type="match status" value="2"/>
</dbReference>
<comment type="caution">
    <text evidence="5">The sequence shown here is derived from an EMBL/GenBank/DDBJ whole genome shotgun (WGS) entry which is preliminary data.</text>
</comment>
<accession>A0A317EAJ1</accession>
<evidence type="ECO:0000256" key="1">
    <source>
        <dbReference type="ARBA" id="ARBA00022531"/>
    </source>
</evidence>
<dbReference type="RefSeq" id="WP_109919204.1">
    <property type="nucleotide sequence ID" value="NZ_QGLF01000001.1"/>
</dbReference>
<dbReference type="GO" id="GO:0009523">
    <property type="term" value="C:photosystem II"/>
    <property type="evidence" value="ECO:0007669"/>
    <property type="project" value="UniProtKB-KW"/>
</dbReference>
<evidence type="ECO:0000313" key="6">
    <source>
        <dbReference type="Proteomes" id="UP000246077"/>
    </source>
</evidence>
<dbReference type="OrthoDB" id="9764804at2"/>
<evidence type="ECO:0000259" key="4">
    <source>
        <dbReference type="Pfam" id="PF14870"/>
    </source>
</evidence>
<dbReference type="SUPFAM" id="SSF50939">
    <property type="entry name" value="Sialidases"/>
    <property type="match status" value="1"/>
</dbReference>
<dbReference type="Proteomes" id="UP000246077">
    <property type="component" value="Unassembled WGS sequence"/>
</dbReference>
<feature type="domain" description="Photosynthesis system II assembly factor Ycf48/Hcf136-like" evidence="4">
    <location>
        <begin position="97"/>
        <end position="139"/>
    </location>
</feature>
<dbReference type="PANTHER" id="PTHR47199:SF2">
    <property type="entry name" value="PHOTOSYSTEM II STABILITY_ASSEMBLY FACTOR HCF136, CHLOROPLASTIC"/>
    <property type="match status" value="1"/>
</dbReference>
<feature type="chain" id="PRO_5016363772" evidence="3">
    <location>
        <begin position="33"/>
        <end position="380"/>
    </location>
</feature>
<dbReference type="InterPro" id="IPR015943">
    <property type="entry name" value="WD40/YVTN_repeat-like_dom_sf"/>
</dbReference>
<feature type="domain" description="Photosynthesis system II assembly factor Ycf48/Hcf136-like" evidence="4">
    <location>
        <begin position="180"/>
        <end position="249"/>
    </location>
</feature>
<evidence type="ECO:0000256" key="3">
    <source>
        <dbReference type="SAM" id="SignalP"/>
    </source>
</evidence>
<sequence length="380" mass="38218">MVLPLLKGGQRPSLACAALALALVAGAGNAGAQDQGAAVTAPLVPDLLDLPAAPNPRATGMLQLALARAGDRLVSVGEGGVILLSDDGGAAWRQASAVPVSVTLTDVAFVGARLGWAVGHSGVVLHTLDGGETWQRQLDGNGAARAVAAEAAALKAAGAEGADAAVRNGDYMIADGPDKPFLAVTFLDEKRGWAVGAYGLALETRDGGATWQSFTARIPNRGGKHLYGIAPVAGGLAIAGEQGALFHAAALDAAFTAIESPYEGTFFGLLVLGDGGLLAYGLKGNAWRGAPGLEDWARIDLGAEATVTAGRRLADGSLILGDEGGRLLRSTDDGASFKPLETSGDTGLTALAATADGTLVVAGPRGNSRLDSNAKNREAF</sequence>
<reference evidence="6" key="1">
    <citation type="submission" date="2018-05" db="EMBL/GenBank/DDBJ databases">
        <title>Zavarzinia sp. HR-AS.</title>
        <authorList>
            <person name="Lee Y."/>
            <person name="Jeon C.O."/>
        </authorList>
    </citation>
    <scope>NUCLEOTIDE SEQUENCE [LARGE SCALE GENOMIC DNA]</scope>
    <source>
        <strain evidence="6">DSM 1231</strain>
    </source>
</reference>
<dbReference type="PANTHER" id="PTHR47199">
    <property type="entry name" value="PHOTOSYSTEM II STABILITY/ASSEMBLY FACTOR HCF136, CHLOROPLASTIC"/>
    <property type="match status" value="1"/>
</dbReference>
<keyword evidence="5" id="KW-0378">Hydrolase</keyword>
<name>A0A317EAJ1_9PROT</name>
<dbReference type="GO" id="GO:0016787">
    <property type="term" value="F:hydrolase activity"/>
    <property type="evidence" value="ECO:0007669"/>
    <property type="project" value="UniProtKB-KW"/>
</dbReference>
<dbReference type="InterPro" id="IPR028203">
    <property type="entry name" value="PSII_CF48-like_dom"/>
</dbReference>
<feature type="signal peptide" evidence="3">
    <location>
        <begin position="1"/>
        <end position="32"/>
    </location>
</feature>
<dbReference type="GO" id="GO:0015979">
    <property type="term" value="P:photosynthesis"/>
    <property type="evidence" value="ECO:0007669"/>
    <property type="project" value="UniProtKB-KW"/>
</dbReference>
<evidence type="ECO:0000256" key="2">
    <source>
        <dbReference type="ARBA" id="ARBA00023276"/>
    </source>
</evidence>
<protein>
    <submittedName>
        <fullName evidence="5">Glycosyl hydrolase</fullName>
    </submittedName>
</protein>
<organism evidence="5 6">
    <name type="scientific">Zavarzinia compransoris</name>
    <dbReference type="NCBI Taxonomy" id="1264899"/>
    <lineage>
        <taxon>Bacteria</taxon>
        <taxon>Pseudomonadati</taxon>
        <taxon>Pseudomonadota</taxon>
        <taxon>Alphaproteobacteria</taxon>
        <taxon>Rhodospirillales</taxon>
        <taxon>Zavarziniaceae</taxon>
        <taxon>Zavarzinia</taxon>
    </lineage>
</organism>
<evidence type="ECO:0000313" key="5">
    <source>
        <dbReference type="EMBL" id="PWR23170.1"/>
    </source>
</evidence>
<keyword evidence="1" id="KW-0602">Photosynthesis</keyword>
<gene>
    <name evidence="5" type="ORF">DKG75_00950</name>
</gene>
<proteinExistence type="predicted"/>